<dbReference type="FunFam" id="4.10.280.10:FF:000004">
    <property type="entry name" value="Basic helix-loop-helix transcription factor"/>
    <property type="match status" value="1"/>
</dbReference>
<evidence type="ECO:0000313" key="8">
    <source>
        <dbReference type="EMBL" id="KAJ6823939.1"/>
    </source>
</evidence>
<dbReference type="CDD" id="cd11445">
    <property type="entry name" value="bHLH_AtPIF_like"/>
    <property type="match status" value="1"/>
</dbReference>
<comment type="similarity">
    <text evidence="2">Belongs to the bHLH protein family.</text>
</comment>
<keyword evidence="3" id="KW-0805">Transcription regulation</keyword>
<dbReference type="InterPro" id="IPR011598">
    <property type="entry name" value="bHLH_dom"/>
</dbReference>
<keyword evidence="4" id="KW-0804">Transcription</keyword>
<feature type="compositionally biased region" description="Polar residues" evidence="6">
    <location>
        <begin position="217"/>
        <end position="226"/>
    </location>
</feature>
<evidence type="ECO:0000256" key="5">
    <source>
        <dbReference type="ARBA" id="ARBA00023242"/>
    </source>
</evidence>
<feature type="compositionally biased region" description="Basic and acidic residues" evidence="6">
    <location>
        <begin position="318"/>
        <end position="328"/>
    </location>
</feature>
<dbReference type="InterPro" id="IPR044273">
    <property type="entry name" value="PIF3-like"/>
</dbReference>
<feature type="compositionally biased region" description="Polar residues" evidence="6">
    <location>
        <begin position="542"/>
        <end position="570"/>
    </location>
</feature>
<evidence type="ECO:0000256" key="2">
    <source>
        <dbReference type="ARBA" id="ARBA00005510"/>
    </source>
</evidence>
<dbReference type="EMBL" id="JANAVB010022596">
    <property type="protein sequence ID" value="KAJ6823939.1"/>
    <property type="molecule type" value="Genomic_DNA"/>
</dbReference>
<dbReference type="GO" id="GO:0003700">
    <property type="term" value="F:DNA-binding transcription factor activity"/>
    <property type="evidence" value="ECO:0007669"/>
    <property type="project" value="InterPro"/>
</dbReference>
<organism evidence="8 9">
    <name type="scientific">Iris pallida</name>
    <name type="common">Sweet iris</name>
    <dbReference type="NCBI Taxonomy" id="29817"/>
    <lineage>
        <taxon>Eukaryota</taxon>
        <taxon>Viridiplantae</taxon>
        <taxon>Streptophyta</taxon>
        <taxon>Embryophyta</taxon>
        <taxon>Tracheophyta</taxon>
        <taxon>Spermatophyta</taxon>
        <taxon>Magnoliopsida</taxon>
        <taxon>Liliopsida</taxon>
        <taxon>Asparagales</taxon>
        <taxon>Iridaceae</taxon>
        <taxon>Iridoideae</taxon>
        <taxon>Irideae</taxon>
        <taxon>Iris</taxon>
    </lineage>
</organism>
<accession>A0AAX6G5H6</accession>
<keyword evidence="9" id="KW-1185">Reference proteome</keyword>
<reference evidence="8" key="1">
    <citation type="journal article" date="2023" name="GigaByte">
        <title>Genome assembly of the bearded iris, Iris pallida Lam.</title>
        <authorList>
            <person name="Bruccoleri R.E."/>
            <person name="Oakeley E.J."/>
            <person name="Faust A.M.E."/>
            <person name="Altorfer M."/>
            <person name="Dessus-Babus S."/>
            <person name="Burckhardt D."/>
            <person name="Oertli M."/>
            <person name="Naumann U."/>
            <person name="Petersen F."/>
            <person name="Wong J."/>
        </authorList>
    </citation>
    <scope>NUCLEOTIDE SEQUENCE</scope>
    <source>
        <strain evidence="8">GSM-AAB239-AS_SAM_17_03QT</strain>
    </source>
</reference>
<dbReference type="PANTHER" id="PTHR46807">
    <property type="entry name" value="TRANSCRIPTION FACTOR PIF3"/>
    <property type="match status" value="1"/>
</dbReference>
<feature type="compositionally biased region" description="Low complexity" evidence="6">
    <location>
        <begin position="166"/>
        <end position="175"/>
    </location>
</feature>
<dbReference type="SMART" id="SM00353">
    <property type="entry name" value="HLH"/>
    <property type="match status" value="1"/>
</dbReference>
<evidence type="ECO:0000256" key="1">
    <source>
        <dbReference type="ARBA" id="ARBA00004123"/>
    </source>
</evidence>
<dbReference type="InterPro" id="IPR047265">
    <property type="entry name" value="PIF1-like_bHLH"/>
</dbReference>
<feature type="region of interest" description="Disordered" evidence="6">
    <location>
        <begin position="304"/>
        <end position="328"/>
    </location>
</feature>
<comment type="caution">
    <text evidence="8">The sequence shown here is derived from an EMBL/GenBank/DDBJ whole genome shotgun (WGS) entry which is preliminary data.</text>
</comment>
<protein>
    <submittedName>
        <fullName evidence="8">Transcription factor PIF3-like</fullName>
    </submittedName>
</protein>
<evidence type="ECO:0000259" key="7">
    <source>
        <dbReference type="PROSITE" id="PS50888"/>
    </source>
</evidence>
<dbReference type="Pfam" id="PF00010">
    <property type="entry name" value="HLH"/>
    <property type="match status" value="1"/>
</dbReference>
<dbReference type="GO" id="GO:0046983">
    <property type="term" value="F:protein dimerization activity"/>
    <property type="evidence" value="ECO:0007669"/>
    <property type="project" value="InterPro"/>
</dbReference>
<feature type="compositionally biased region" description="Low complexity" evidence="6">
    <location>
        <begin position="304"/>
        <end position="317"/>
    </location>
</feature>
<comment type="subcellular location">
    <subcellularLocation>
        <location evidence="1">Nucleus</location>
    </subcellularLocation>
</comment>
<reference evidence="8" key="2">
    <citation type="submission" date="2023-04" db="EMBL/GenBank/DDBJ databases">
        <authorList>
            <person name="Bruccoleri R.E."/>
            <person name="Oakeley E.J."/>
            <person name="Faust A.-M."/>
            <person name="Dessus-Babus S."/>
            <person name="Altorfer M."/>
            <person name="Burckhardt D."/>
            <person name="Oertli M."/>
            <person name="Naumann U."/>
            <person name="Petersen F."/>
            <person name="Wong J."/>
        </authorList>
    </citation>
    <scope>NUCLEOTIDE SEQUENCE</scope>
    <source>
        <strain evidence="8">GSM-AAB239-AS_SAM_17_03QT</strain>
        <tissue evidence="8">Leaf</tissue>
    </source>
</reference>
<feature type="compositionally biased region" description="Low complexity" evidence="6">
    <location>
        <begin position="350"/>
        <end position="362"/>
    </location>
</feature>
<dbReference type="GO" id="GO:0005634">
    <property type="term" value="C:nucleus"/>
    <property type="evidence" value="ECO:0007669"/>
    <property type="project" value="UniProtKB-SubCell"/>
</dbReference>
<dbReference type="Gene3D" id="4.10.280.10">
    <property type="entry name" value="Helix-loop-helix DNA-binding domain"/>
    <property type="match status" value="1"/>
</dbReference>
<evidence type="ECO:0000313" key="9">
    <source>
        <dbReference type="Proteomes" id="UP001140949"/>
    </source>
</evidence>
<dbReference type="InterPro" id="IPR036638">
    <property type="entry name" value="HLH_DNA-bd_sf"/>
</dbReference>
<dbReference type="PANTHER" id="PTHR46807:SF1">
    <property type="entry name" value="TRANSCRIPTION FACTOR PIF3"/>
    <property type="match status" value="1"/>
</dbReference>
<feature type="region of interest" description="Disordered" evidence="6">
    <location>
        <begin position="341"/>
        <end position="374"/>
    </location>
</feature>
<feature type="region of interest" description="Disordered" evidence="6">
    <location>
        <begin position="519"/>
        <end position="570"/>
    </location>
</feature>
<evidence type="ECO:0000256" key="6">
    <source>
        <dbReference type="SAM" id="MobiDB-lite"/>
    </source>
</evidence>
<feature type="domain" description="BHLH" evidence="7">
    <location>
        <begin position="366"/>
        <end position="415"/>
    </location>
</feature>
<evidence type="ECO:0000256" key="4">
    <source>
        <dbReference type="ARBA" id="ARBA00023163"/>
    </source>
</evidence>
<gene>
    <name evidence="8" type="ORF">M6B38_128270</name>
</gene>
<dbReference type="Proteomes" id="UP001140949">
    <property type="component" value="Unassembled WGS sequence"/>
</dbReference>
<proteinExistence type="inferred from homology"/>
<dbReference type="AlphaFoldDB" id="A0AAX6G5H6"/>
<keyword evidence="5" id="KW-0539">Nucleus</keyword>
<feature type="region of interest" description="Disordered" evidence="6">
    <location>
        <begin position="150"/>
        <end position="229"/>
    </location>
</feature>
<sequence>MHLPEFHNCSSDLSPYMPDNEFAELLWENGQIVTSATGQSNKPKKTTFPTPFPYDSIIRVQEKEGRDAAIPKIGLFEAMDSPVANVNDSSLYVPVPLGLHPQVDDMDPWIDYQADDPFCSEYFSELSGIPNSLSDYGNNGLGARDLHNAEHAEHGHSSRSKAGQLCQSTQQCQTSIPSSRPMVNFSGFSRPVTRTKANDDRIGRSKSAKEGSAAASTNPVVESTLTDHAGVRGSWTTGLAKKELGPAAKPRHVSVGTSQDFVPEGTFRNNHQNNVATGNKSAPEVSLRNPSFAASMGRQGPEAVVASSVCSGSSPGARSDDAKRREKRKIWDANESGYLSEDLEDDSFGTRRPPTARAGTSTRRSRAAEVHNLSERRRRDRINEKMRALQELIPNCNKVDKASMLDEAIEYLKTLQLQVQMMSMRGGLCMSPVMVPPGMQHFCAPPMAHFSPMGLGMGTFYVNGCPVIPVPPMHAPQFPCASVAGGVGLHGVPGHGQGQGLPISMPRPQIFSPLPGLATKGNSKNEASGTMVHPMPILDADPSSSCKDQQQQSMNLEATTQKTSTSESQV</sequence>
<feature type="compositionally biased region" description="Basic and acidic residues" evidence="6">
    <location>
        <begin position="196"/>
        <end position="209"/>
    </location>
</feature>
<dbReference type="SUPFAM" id="SSF47459">
    <property type="entry name" value="HLH, helix-loop-helix DNA-binding domain"/>
    <property type="match status" value="1"/>
</dbReference>
<dbReference type="PROSITE" id="PS50888">
    <property type="entry name" value="BHLH"/>
    <property type="match status" value="1"/>
</dbReference>
<evidence type="ECO:0000256" key="3">
    <source>
        <dbReference type="ARBA" id="ARBA00023015"/>
    </source>
</evidence>
<name>A0AAX6G5H6_IRIPA</name>